<comment type="caution">
    <text evidence="1">The sequence shown here is derived from an EMBL/GenBank/DDBJ whole genome shotgun (WGS) entry which is preliminary data.</text>
</comment>
<keyword evidence="2" id="KW-1185">Reference proteome</keyword>
<organism evidence="1 2">
    <name type="scientific">Catharanthus roseus</name>
    <name type="common">Madagascar periwinkle</name>
    <name type="synonym">Vinca rosea</name>
    <dbReference type="NCBI Taxonomy" id="4058"/>
    <lineage>
        <taxon>Eukaryota</taxon>
        <taxon>Viridiplantae</taxon>
        <taxon>Streptophyta</taxon>
        <taxon>Embryophyta</taxon>
        <taxon>Tracheophyta</taxon>
        <taxon>Spermatophyta</taxon>
        <taxon>Magnoliopsida</taxon>
        <taxon>eudicotyledons</taxon>
        <taxon>Gunneridae</taxon>
        <taxon>Pentapetalae</taxon>
        <taxon>asterids</taxon>
        <taxon>lamiids</taxon>
        <taxon>Gentianales</taxon>
        <taxon>Apocynaceae</taxon>
        <taxon>Rauvolfioideae</taxon>
        <taxon>Vinceae</taxon>
        <taxon>Catharanthinae</taxon>
        <taxon>Catharanthus</taxon>
    </lineage>
</organism>
<proteinExistence type="predicted"/>
<dbReference type="Proteomes" id="UP001060085">
    <property type="component" value="Linkage Group LG01"/>
</dbReference>
<reference evidence="2" key="1">
    <citation type="journal article" date="2023" name="Nat. Plants">
        <title>Single-cell RNA sequencing provides a high-resolution roadmap for understanding the multicellular compartmentation of specialized metabolism.</title>
        <authorList>
            <person name="Sun S."/>
            <person name="Shen X."/>
            <person name="Li Y."/>
            <person name="Li Y."/>
            <person name="Wang S."/>
            <person name="Li R."/>
            <person name="Zhang H."/>
            <person name="Shen G."/>
            <person name="Guo B."/>
            <person name="Wei J."/>
            <person name="Xu J."/>
            <person name="St-Pierre B."/>
            <person name="Chen S."/>
            <person name="Sun C."/>
        </authorList>
    </citation>
    <scope>NUCLEOTIDE SEQUENCE [LARGE SCALE GENOMIC DNA]</scope>
</reference>
<sequence length="499" mass="56192">MASRKLLRDFYIAHQPLFRQLLVPPQNLSGGTPLRLTLANGYVGRREFGVFNEFSKKIKGEVNRNQEFQQSIKELKEKAEELKGVKEDLKARTKQTTEQLYKHVDGVWTEAEATAKKVYADVEEKISAAKTEVQGTFGTGKQDLSGSTGTSDKPNPDGEGSAQSTSGEEKQQEQHQQMGRGENAETLFAKVKSGASSVSSKASMAFQKLKEAKPIDLAKKGYNIVKDELKGNAANRRHLGNATPSADPSLKVERSTRTDIVILPSQQSKWSKKWDSFMDKMRGHPLYKRVKGLSEPVVTKGQEIAEEVRERWETSDHPVVHKIQDLNETVFGESATALSFKEIRQRDPQFSLPEFVAEVQEVIKPVLKAYFKGDVKVLSEHCSSEIVERCKAEHNVFASQGIFFEHKILHVSDVELRETKLMGDTPIIIVAFQTQQVYCVRDRQGNVTEGGTDTIHTVYYAWAMQLVDAEEVHEGETIHMRPPSWKLREMQQYGVQALI</sequence>
<evidence type="ECO:0000313" key="2">
    <source>
        <dbReference type="Proteomes" id="UP001060085"/>
    </source>
</evidence>
<gene>
    <name evidence="1" type="ORF">M9H77_01318</name>
</gene>
<accession>A0ACC0C599</accession>
<name>A0ACC0C599_CATRO</name>
<evidence type="ECO:0000313" key="1">
    <source>
        <dbReference type="EMBL" id="KAI5680091.1"/>
    </source>
</evidence>
<dbReference type="EMBL" id="CM044701">
    <property type="protein sequence ID" value="KAI5680091.1"/>
    <property type="molecule type" value="Genomic_DNA"/>
</dbReference>
<protein>
    <submittedName>
        <fullName evidence="1">Uncharacterized protein</fullName>
    </submittedName>
</protein>